<dbReference type="GO" id="GO:0005634">
    <property type="term" value="C:nucleus"/>
    <property type="evidence" value="ECO:0007669"/>
    <property type="project" value="TreeGrafter"/>
</dbReference>
<organism evidence="7 8">
    <name type="scientific">Rhizodiscina lignyota</name>
    <dbReference type="NCBI Taxonomy" id="1504668"/>
    <lineage>
        <taxon>Eukaryota</taxon>
        <taxon>Fungi</taxon>
        <taxon>Dikarya</taxon>
        <taxon>Ascomycota</taxon>
        <taxon>Pezizomycotina</taxon>
        <taxon>Dothideomycetes</taxon>
        <taxon>Pleosporomycetidae</taxon>
        <taxon>Aulographales</taxon>
        <taxon>Rhizodiscinaceae</taxon>
        <taxon>Rhizodiscina</taxon>
    </lineage>
</organism>
<dbReference type="PROSITE" id="PS50048">
    <property type="entry name" value="ZN2_CY6_FUNGAL_2"/>
    <property type="match status" value="1"/>
</dbReference>
<dbReference type="Gene3D" id="4.10.240.10">
    <property type="entry name" value="Zn(2)-C6 fungal-type DNA-binding domain"/>
    <property type="match status" value="1"/>
</dbReference>
<dbReference type="PANTHER" id="PTHR47424:SF2">
    <property type="entry name" value="TRANSCRIPTION FACTOR DOMAIN-CONTAINING PROTEIN-RELATED"/>
    <property type="match status" value="1"/>
</dbReference>
<keyword evidence="8" id="KW-1185">Reference proteome</keyword>
<evidence type="ECO:0000313" key="7">
    <source>
        <dbReference type="EMBL" id="KAF2093046.1"/>
    </source>
</evidence>
<dbReference type="Pfam" id="PF00172">
    <property type="entry name" value="Zn_clus"/>
    <property type="match status" value="1"/>
</dbReference>
<sequence length="612" mass="69055">MAQELFSETSASGSLGLSEQACNECRRRKAKCDRTLPECGLCVKHRRHCLYEQHSRTPLTRKHLTEVEERLRRAEIRAREAERRSDDADDGRMADGMAALTVEDEGGYLGSASGAALLRLLLPDAEIRRRGKLRRGVSSTQQPNFPDTDSEGWIPTPLYERLNISRIDLDSAIDAYFSTYHVSYPIVHEPSFRAQYSHLIPRPAGPAWNALAYMIAAIGAWTSTSGADSTDFDLFMAAKSNLTVDFLETGNITLVQVLTLMSNYLQKRNKPNSGYNYLGLALHIAMGLGLHKGFKNWNLPLLALETRRRVWWCLFIFYTGAAITFGRPLVLPHREAPLPLNVHDRELTNASKRLPAESASPTTHTSVATQARFHLATNEIYSRVISTPHIPAGELIRLDDAHIGGWLAALPLWYTETAALPPRYQFSHSVMMWRYRNFRIIMYRPFVIQRAFQAQGNLHGHAPTPEEQEAYDRCLNEARATIVSIHNFWFTNVRNRLSAWYALYFLFQASLIPCVCLRNVPSAPQAEDWRVQIKSALDVITNMGSWNSGSQDCFEVINQLTQISNVYSMLWPNVNANEMDLMLQDGAWDSFIGDDLDLQMDPFVGTPGTSGT</sequence>
<dbReference type="CDD" id="cd00067">
    <property type="entry name" value="GAL4"/>
    <property type="match status" value="1"/>
</dbReference>
<evidence type="ECO:0000256" key="5">
    <source>
        <dbReference type="SAM" id="Coils"/>
    </source>
</evidence>
<evidence type="ECO:0000256" key="4">
    <source>
        <dbReference type="ARBA" id="ARBA00023242"/>
    </source>
</evidence>
<dbReference type="AlphaFoldDB" id="A0A9P4I791"/>
<feature type="coiled-coil region" evidence="5">
    <location>
        <begin position="64"/>
        <end position="91"/>
    </location>
</feature>
<dbReference type="InterPro" id="IPR036864">
    <property type="entry name" value="Zn2-C6_fun-type_DNA-bd_sf"/>
</dbReference>
<accession>A0A9P4I791</accession>
<name>A0A9P4I791_9PEZI</name>
<dbReference type="OrthoDB" id="3364175at2759"/>
<gene>
    <name evidence="7" type="ORF">NA57DRAFT_69412</name>
</gene>
<keyword evidence="3" id="KW-0804">Transcription</keyword>
<keyword evidence="5" id="KW-0175">Coiled coil</keyword>
<dbReference type="GO" id="GO:0008270">
    <property type="term" value="F:zinc ion binding"/>
    <property type="evidence" value="ECO:0007669"/>
    <property type="project" value="InterPro"/>
</dbReference>
<feature type="domain" description="Zn(2)-C6 fungal-type" evidence="6">
    <location>
        <begin position="21"/>
        <end position="51"/>
    </location>
</feature>
<dbReference type="SUPFAM" id="SSF57701">
    <property type="entry name" value="Zn2/Cys6 DNA-binding domain"/>
    <property type="match status" value="1"/>
</dbReference>
<dbReference type="PROSITE" id="PS00463">
    <property type="entry name" value="ZN2_CY6_FUNGAL_1"/>
    <property type="match status" value="1"/>
</dbReference>
<dbReference type="GO" id="GO:0000981">
    <property type="term" value="F:DNA-binding transcription factor activity, RNA polymerase II-specific"/>
    <property type="evidence" value="ECO:0007669"/>
    <property type="project" value="InterPro"/>
</dbReference>
<evidence type="ECO:0000256" key="2">
    <source>
        <dbReference type="ARBA" id="ARBA00023015"/>
    </source>
</evidence>
<dbReference type="SMART" id="SM00066">
    <property type="entry name" value="GAL4"/>
    <property type="match status" value="1"/>
</dbReference>
<keyword evidence="2" id="KW-0805">Transcription regulation</keyword>
<comment type="caution">
    <text evidence="7">The sequence shown here is derived from an EMBL/GenBank/DDBJ whole genome shotgun (WGS) entry which is preliminary data.</text>
</comment>
<evidence type="ECO:0000256" key="3">
    <source>
        <dbReference type="ARBA" id="ARBA00023163"/>
    </source>
</evidence>
<keyword evidence="4" id="KW-0539">Nucleus</keyword>
<dbReference type="InterPro" id="IPR007219">
    <property type="entry name" value="XnlR_reg_dom"/>
</dbReference>
<dbReference type="Proteomes" id="UP000799772">
    <property type="component" value="Unassembled WGS sequence"/>
</dbReference>
<dbReference type="GO" id="GO:0006351">
    <property type="term" value="P:DNA-templated transcription"/>
    <property type="evidence" value="ECO:0007669"/>
    <property type="project" value="InterPro"/>
</dbReference>
<dbReference type="Pfam" id="PF04082">
    <property type="entry name" value="Fungal_trans"/>
    <property type="match status" value="1"/>
</dbReference>
<protein>
    <recommendedName>
        <fullName evidence="6">Zn(2)-C6 fungal-type domain-containing protein</fullName>
    </recommendedName>
</protein>
<evidence type="ECO:0000256" key="1">
    <source>
        <dbReference type="ARBA" id="ARBA00022723"/>
    </source>
</evidence>
<dbReference type="GO" id="GO:0000978">
    <property type="term" value="F:RNA polymerase II cis-regulatory region sequence-specific DNA binding"/>
    <property type="evidence" value="ECO:0007669"/>
    <property type="project" value="TreeGrafter"/>
</dbReference>
<dbReference type="InterPro" id="IPR051127">
    <property type="entry name" value="Fungal_SecMet_Regulators"/>
</dbReference>
<dbReference type="GO" id="GO:0000435">
    <property type="term" value="P:positive regulation of transcription from RNA polymerase II promoter by galactose"/>
    <property type="evidence" value="ECO:0007669"/>
    <property type="project" value="TreeGrafter"/>
</dbReference>
<dbReference type="SMART" id="SM00906">
    <property type="entry name" value="Fungal_trans"/>
    <property type="match status" value="1"/>
</dbReference>
<evidence type="ECO:0000259" key="6">
    <source>
        <dbReference type="PROSITE" id="PS50048"/>
    </source>
</evidence>
<evidence type="ECO:0000313" key="8">
    <source>
        <dbReference type="Proteomes" id="UP000799772"/>
    </source>
</evidence>
<dbReference type="CDD" id="cd12148">
    <property type="entry name" value="fungal_TF_MHR"/>
    <property type="match status" value="1"/>
</dbReference>
<reference evidence="7" key="1">
    <citation type="journal article" date="2020" name="Stud. Mycol.">
        <title>101 Dothideomycetes genomes: a test case for predicting lifestyles and emergence of pathogens.</title>
        <authorList>
            <person name="Haridas S."/>
            <person name="Albert R."/>
            <person name="Binder M."/>
            <person name="Bloem J."/>
            <person name="Labutti K."/>
            <person name="Salamov A."/>
            <person name="Andreopoulos B."/>
            <person name="Baker S."/>
            <person name="Barry K."/>
            <person name="Bills G."/>
            <person name="Bluhm B."/>
            <person name="Cannon C."/>
            <person name="Castanera R."/>
            <person name="Culley D."/>
            <person name="Daum C."/>
            <person name="Ezra D."/>
            <person name="Gonzalez J."/>
            <person name="Henrissat B."/>
            <person name="Kuo A."/>
            <person name="Liang C."/>
            <person name="Lipzen A."/>
            <person name="Lutzoni F."/>
            <person name="Magnuson J."/>
            <person name="Mondo S."/>
            <person name="Nolan M."/>
            <person name="Ohm R."/>
            <person name="Pangilinan J."/>
            <person name="Park H.-J."/>
            <person name="Ramirez L."/>
            <person name="Alfaro M."/>
            <person name="Sun H."/>
            <person name="Tritt A."/>
            <person name="Yoshinaga Y."/>
            <person name="Zwiers L.-H."/>
            <person name="Turgeon B."/>
            <person name="Goodwin S."/>
            <person name="Spatafora J."/>
            <person name="Crous P."/>
            <person name="Grigoriev I."/>
        </authorList>
    </citation>
    <scope>NUCLEOTIDE SEQUENCE</scope>
    <source>
        <strain evidence="7">CBS 133067</strain>
    </source>
</reference>
<dbReference type="PANTHER" id="PTHR47424">
    <property type="entry name" value="REGULATORY PROTEIN GAL4"/>
    <property type="match status" value="1"/>
</dbReference>
<keyword evidence="1" id="KW-0479">Metal-binding</keyword>
<dbReference type="EMBL" id="ML978140">
    <property type="protein sequence ID" value="KAF2093046.1"/>
    <property type="molecule type" value="Genomic_DNA"/>
</dbReference>
<dbReference type="InterPro" id="IPR001138">
    <property type="entry name" value="Zn2Cys6_DnaBD"/>
</dbReference>
<proteinExistence type="predicted"/>